<name>A0A1I3LI45_9RHOB</name>
<dbReference type="SUPFAM" id="SSF56235">
    <property type="entry name" value="N-terminal nucleophile aminohydrolases (Ntn hydrolases)"/>
    <property type="match status" value="1"/>
</dbReference>
<keyword evidence="2" id="KW-1185">Reference proteome</keyword>
<dbReference type="Gene3D" id="3.60.20.10">
    <property type="entry name" value="Glutamine Phosphoribosylpyrophosphate, subunit 1, domain 1"/>
    <property type="match status" value="1"/>
</dbReference>
<evidence type="ECO:0000313" key="1">
    <source>
        <dbReference type="EMBL" id="SFI84433.1"/>
    </source>
</evidence>
<evidence type="ECO:0000313" key="2">
    <source>
        <dbReference type="Proteomes" id="UP000199377"/>
    </source>
</evidence>
<dbReference type="EMBL" id="FOQH01000010">
    <property type="protein sequence ID" value="SFI84433.1"/>
    <property type="molecule type" value="Genomic_DNA"/>
</dbReference>
<organism evidence="1 2">
    <name type="scientific">Albimonas pacifica</name>
    <dbReference type="NCBI Taxonomy" id="1114924"/>
    <lineage>
        <taxon>Bacteria</taxon>
        <taxon>Pseudomonadati</taxon>
        <taxon>Pseudomonadota</taxon>
        <taxon>Alphaproteobacteria</taxon>
        <taxon>Rhodobacterales</taxon>
        <taxon>Paracoccaceae</taxon>
        <taxon>Albimonas</taxon>
    </lineage>
</organism>
<dbReference type="RefSeq" id="WP_092863117.1">
    <property type="nucleotide sequence ID" value="NZ_FOQH01000010.1"/>
</dbReference>
<proteinExistence type="predicted"/>
<dbReference type="AlphaFoldDB" id="A0A1I3LI45"/>
<reference evidence="1 2" key="1">
    <citation type="submission" date="2016-10" db="EMBL/GenBank/DDBJ databases">
        <authorList>
            <person name="de Groot N.N."/>
        </authorList>
    </citation>
    <scope>NUCLEOTIDE SEQUENCE [LARGE SCALE GENOMIC DNA]</scope>
    <source>
        <strain evidence="1 2">CGMCC 1.11030</strain>
    </source>
</reference>
<gene>
    <name evidence="1" type="ORF">SAMN05216258_11041</name>
</gene>
<dbReference type="InterPro" id="IPR029055">
    <property type="entry name" value="Ntn_hydrolases_N"/>
</dbReference>
<accession>A0A1I3LI45</accession>
<protein>
    <submittedName>
        <fullName evidence="1">Uncharacterized protein</fullName>
    </submittedName>
</protein>
<dbReference type="Proteomes" id="UP000199377">
    <property type="component" value="Unassembled WGS sequence"/>
</dbReference>
<sequence>MTTIAYRDGVMVADTGCWDGDTYVGEVVKAIRTSAGALVGVSGSAADAGRVFAWAEGGADGPLEIKNGTEALLVSPEGAISFIETEGRPVPIKTEFAATGSGTTIAIGAMAAGASAERAVEIAAQRDAHTRGPFTVLRLAR</sequence>
<dbReference type="OrthoDB" id="8086914at2"/>
<dbReference type="STRING" id="1114924.SAMN05216258_11041"/>